<evidence type="ECO:0000313" key="5">
    <source>
        <dbReference type="Proteomes" id="UP001291623"/>
    </source>
</evidence>
<keyword evidence="3" id="KW-0443">Lipid metabolism</keyword>
<sequence>MLTQSTNFVDQICKLGARRIALFSLGPVGCVPARTLLPGAPVDKCYGKMNKMVKNYNMGLENLGKTIPMKYPGCFAVYGDVYEAGQTFRANPKRYGFSDVTNACCGGGTLGGLVQCAQADFPPYGSSFFHHPTGRFTNGRTVADFVSEFIGIPLQKPFLEAQVELVNGSRKEYPSNGINFASAGSGVLRPTNQDLGVTPIQDQIQQFKTLVQQNHITKKQIQESLFFYESGSNDIFSYFYPFDAPTLTPDAYVQSMLTEVTNFVDQICKLGARRIALFSLGPVGCVPARTLLPGAPVNKCYGKMNKMVKNYNMGLQNLGKTIPTKYPGSFAVYGAVYKTVQIFRANPKRYDVTNACCGDGTLGGLLQCGKEGYKLCAKPNEYLFWDYFHPSEHTYKLISKALWSGTHSRVRPVNLKTLANMTSTS</sequence>
<dbReference type="SUPFAM" id="SSF52266">
    <property type="entry name" value="SGNH hydrolase"/>
    <property type="match status" value="1"/>
</dbReference>
<dbReference type="InterPro" id="IPR001087">
    <property type="entry name" value="GDSL"/>
</dbReference>
<dbReference type="Proteomes" id="UP001291623">
    <property type="component" value="Unassembled WGS sequence"/>
</dbReference>
<comment type="similarity">
    <text evidence="1">Belongs to the 'GDSL' lipolytic enzyme family.</text>
</comment>
<dbReference type="GO" id="GO:0016788">
    <property type="term" value="F:hydrolase activity, acting on ester bonds"/>
    <property type="evidence" value="ECO:0007669"/>
    <property type="project" value="InterPro"/>
</dbReference>
<dbReference type="Pfam" id="PF00657">
    <property type="entry name" value="Lipase_GDSL"/>
    <property type="match status" value="2"/>
</dbReference>
<dbReference type="InterPro" id="IPR051058">
    <property type="entry name" value="GDSL_Est/Lipase"/>
</dbReference>
<evidence type="ECO:0000256" key="1">
    <source>
        <dbReference type="ARBA" id="ARBA00008668"/>
    </source>
</evidence>
<organism evidence="4 5">
    <name type="scientific">Anisodus tanguticus</name>
    <dbReference type="NCBI Taxonomy" id="243964"/>
    <lineage>
        <taxon>Eukaryota</taxon>
        <taxon>Viridiplantae</taxon>
        <taxon>Streptophyta</taxon>
        <taxon>Embryophyta</taxon>
        <taxon>Tracheophyta</taxon>
        <taxon>Spermatophyta</taxon>
        <taxon>Magnoliopsida</taxon>
        <taxon>eudicotyledons</taxon>
        <taxon>Gunneridae</taxon>
        <taxon>Pentapetalae</taxon>
        <taxon>asterids</taxon>
        <taxon>lamiids</taxon>
        <taxon>Solanales</taxon>
        <taxon>Solanaceae</taxon>
        <taxon>Solanoideae</taxon>
        <taxon>Hyoscyameae</taxon>
        <taxon>Anisodus</taxon>
    </lineage>
</organism>
<comment type="caution">
    <text evidence="4">The sequence shown here is derived from an EMBL/GenBank/DDBJ whole genome shotgun (WGS) entry which is preliminary data.</text>
</comment>
<dbReference type="EMBL" id="JAVYJV010000005">
    <property type="protein sequence ID" value="KAK4371146.1"/>
    <property type="molecule type" value="Genomic_DNA"/>
</dbReference>
<dbReference type="CDD" id="cd01837">
    <property type="entry name" value="SGNH_plant_lipase_like"/>
    <property type="match status" value="1"/>
</dbReference>
<gene>
    <name evidence="4" type="ORF">RND71_010621</name>
</gene>
<dbReference type="PANTHER" id="PTHR45648:SF141">
    <property type="entry name" value="GDSL ESTERASE_LIPASE 6"/>
    <property type="match status" value="1"/>
</dbReference>
<name>A0AAE1SK52_9SOLA</name>
<dbReference type="Gene3D" id="3.40.50.1110">
    <property type="entry name" value="SGNH hydrolase"/>
    <property type="match status" value="2"/>
</dbReference>
<evidence type="ECO:0000256" key="3">
    <source>
        <dbReference type="ARBA" id="ARBA00022963"/>
    </source>
</evidence>
<evidence type="ECO:0000256" key="2">
    <source>
        <dbReference type="ARBA" id="ARBA00022801"/>
    </source>
</evidence>
<reference evidence="4" key="1">
    <citation type="submission" date="2023-12" db="EMBL/GenBank/DDBJ databases">
        <title>Genome assembly of Anisodus tanguticus.</title>
        <authorList>
            <person name="Wang Y.-J."/>
        </authorList>
    </citation>
    <scope>NUCLEOTIDE SEQUENCE</scope>
    <source>
        <strain evidence="4">KB-2021</strain>
        <tissue evidence="4">Leaf</tissue>
    </source>
</reference>
<dbReference type="InterPro" id="IPR036514">
    <property type="entry name" value="SGNH_hydro_sf"/>
</dbReference>
<dbReference type="AlphaFoldDB" id="A0AAE1SK52"/>
<protein>
    <submittedName>
        <fullName evidence="4">Uncharacterized protein</fullName>
    </submittedName>
</protein>
<dbReference type="InterPro" id="IPR035669">
    <property type="entry name" value="SGNH_plant_lipase-like"/>
</dbReference>
<dbReference type="GO" id="GO:0016042">
    <property type="term" value="P:lipid catabolic process"/>
    <property type="evidence" value="ECO:0007669"/>
    <property type="project" value="UniProtKB-KW"/>
</dbReference>
<dbReference type="PANTHER" id="PTHR45648">
    <property type="entry name" value="GDSL LIPASE/ACYLHYDROLASE FAMILY PROTEIN (AFU_ORTHOLOGUE AFUA_4G14700)"/>
    <property type="match status" value="1"/>
</dbReference>
<evidence type="ECO:0000313" key="4">
    <source>
        <dbReference type="EMBL" id="KAK4371146.1"/>
    </source>
</evidence>
<keyword evidence="3" id="KW-0442">Lipid degradation</keyword>
<keyword evidence="5" id="KW-1185">Reference proteome</keyword>
<proteinExistence type="inferred from homology"/>
<keyword evidence="2" id="KW-0378">Hydrolase</keyword>
<accession>A0AAE1SK52</accession>